<feature type="non-terminal residue" evidence="2">
    <location>
        <position position="262"/>
    </location>
</feature>
<name>A0A5C2S0I9_9APHY</name>
<proteinExistence type="predicted"/>
<evidence type="ECO:0000313" key="3">
    <source>
        <dbReference type="Proteomes" id="UP000313359"/>
    </source>
</evidence>
<evidence type="ECO:0000313" key="2">
    <source>
        <dbReference type="EMBL" id="RPD56923.1"/>
    </source>
</evidence>
<evidence type="ECO:0000256" key="1">
    <source>
        <dbReference type="SAM" id="MobiDB-lite"/>
    </source>
</evidence>
<sequence length="262" mass="28129">MSTTRKNVRKKGSAWTSTEAATATQDLRDVRFTVASELEAAGELPGAFHLPPPEEAAPTRVYPGAPLNATTDIELGVKWGVSDYEEFMADEYSRRVTRGGARTLRDGQPVVVGGGTYRGHRGTCERPVAVSIPAPERADEARLERADGSADEVAQAGQDLASELDEAGGSADVVAQAEERASESDEEDARRVCAELEAATPADEWKVAVRGPSTVTVAREAIAATSRYFPSWFDLSEVEDQLGPLPVEWFISNNSVPVLPDL</sequence>
<organism evidence="2 3">
    <name type="scientific">Lentinus tigrinus ALCF2SS1-6</name>
    <dbReference type="NCBI Taxonomy" id="1328759"/>
    <lineage>
        <taxon>Eukaryota</taxon>
        <taxon>Fungi</taxon>
        <taxon>Dikarya</taxon>
        <taxon>Basidiomycota</taxon>
        <taxon>Agaricomycotina</taxon>
        <taxon>Agaricomycetes</taxon>
        <taxon>Polyporales</taxon>
        <taxon>Polyporaceae</taxon>
        <taxon>Lentinus</taxon>
    </lineage>
</organism>
<reference evidence="2" key="1">
    <citation type="journal article" date="2018" name="Genome Biol. Evol.">
        <title>Genomics and development of Lentinus tigrinus, a white-rot wood-decaying mushroom with dimorphic fruiting bodies.</title>
        <authorList>
            <person name="Wu B."/>
            <person name="Xu Z."/>
            <person name="Knudson A."/>
            <person name="Carlson A."/>
            <person name="Chen N."/>
            <person name="Kovaka S."/>
            <person name="LaButti K."/>
            <person name="Lipzen A."/>
            <person name="Pennachio C."/>
            <person name="Riley R."/>
            <person name="Schakwitz W."/>
            <person name="Umezawa K."/>
            <person name="Ohm R.A."/>
            <person name="Grigoriev I.V."/>
            <person name="Nagy L.G."/>
            <person name="Gibbons J."/>
            <person name="Hibbett D."/>
        </authorList>
    </citation>
    <scope>NUCLEOTIDE SEQUENCE [LARGE SCALE GENOMIC DNA]</scope>
    <source>
        <strain evidence="2">ALCF2SS1-6</strain>
    </source>
</reference>
<gene>
    <name evidence="2" type="ORF">L227DRAFT_507634</name>
</gene>
<keyword evidence="3" id="KW-1185">Reference proteome</keyword>
<feature type="compositionally biased region" description="Basic residues" evidence="1">
    <location>
        <begin position="1"/>
        <end position="12"/>
    </location>
</feature>
<feature type="compositionally biased region" description="Basic and acidic residues" evidence="1">
    <location>
        <begin position="177"/>
        <end position="188"/>
    </location>
</feature>
<dbReference type="OrthoDB" id="2758610at2759"/>
<feature type="region of interest" description="Disordered" evidence="1">
    <location>
        <begin position="168"/>
        <end position="188"/>
    </location>
</feature>
<dbReference type="EMBL" id="ML122284">
    <property type="protein sequence ID" value="RPD56923.1"/>
    <property type="molecule type" value="Genomic_DNA"/>
</dbReference>
<feature type="region of interest" description="Disordered" evidence="1">
    <location>
        <begin position="1"/>
        <end position="21"/>
    </location>
</feature>
<dbReference type="Proteomes" id="UP000313359">
    <property type="component" value="Unassembled WGS sequence"/>
</dbReference>
<protein>
    <submittedName>
        <fullName evidence="2">Uncharacterized protein</fullName>
    </submittedName>
</protein>
<dbReference type="AlphaFoldDB" id="A0A5C2S0I9"/>
<accession>A0A5C2S0I9</accession>